<dbReference type="Proteomes" id="UP001055153">
    <property type="component" value="Unassembled WGS sequence"/>
</dbReference>
<comment type="similarity">
    <text evidence="1">Belongs to the 'GDXG' lipolytic enzyme family.</text>
</comment>
<reference evidence="5" key="2">
    <citation type="submission" date="2021-08" db="EMBL/GenBank/DDBJ databases">
        <authorList>
            <person name="Tani A."/>
            <person name="Ola A."/>
            <person name="Ogura Y."/>
            <person name="Katsura K."/>
            <person name="Hayashi T."/>
        </authorList>
    </citation>
    <scope>NUCLEOTIDE SEQUENCE</scope>
    <source>
        <strain evidence="5">DSM 17168</strain>
    </source>
</reference>
<comment type="caution">
    <text evidence="5">The sequence shown here is derived from an EMBL/GenBank/DDBJ whole genome shotgun (WGS) entry which is preliminary data.</text>
</comment>
<dbReference type="RefSeq" id="WP_238237447.1">
    <property type="nucleotide sequence ID" value="NZ_BPQQ01000047.1"/>
</dbReference>
<protein>
    <submittedName>
        <fullName evidence="5">Acetyl esterase</fullName>
    </submittedName>
</protein>
<sequence>MTRRRSAALLLVAWAGLVPAAAQTPQAPAQPPAPAASAPDFARLEAEQSAANGKAGPRAVPGRRIPVPGTVSPEFQAAIAAPYRAPAWNANPGSAAEWKALVAKLAAQTAAPLPALRERLGVVSTPETIGGVKAWVIAPREVPARNRNRLLVHIHGGGYVYNPGEAGTLEAVLMAAFGGFTVVSFDYRMPPDAPFPAAMDDAMAVWRAVLRLQRPENMAVFGTSTGGAMTLALMLRARQEGLPLPAAIAPGTPWADLTETGDSYKANEWLDNVLVSYEGYLTHAAKLYAGTHDLKDPQLSPIYGDLRGLPPTILTTGTRDLFLSNTVRTHRKLRQAGVEASLQVFEGMSHAQYLFNADAPETREVFAEIAAFFDKHLGTDKDPGTDKPSGAEAATR</sequence>
<dbReference type="Pfam" id="PF07859">
    <property type="entry name" value="Abhydrolase_3"/>
    <property type="match status" value="1"/>
</dbReference>
<accession>A0ABQ4SI28</accession>
<dbReference type="InterPro" id="IPR013094">
    <property type="entry name" value="AB_hydrolase_3"/>
</dbReference>
<feature type="domain" description="Alpha/beta hydrolase fold-3" evidence="4">
    <location>
        <begin position="151"/>
        <end position="352"/>
    </location>
</feature>
<dbReference type="PANTHER" id="PTHR48081">
    <property type="entry name" value="AB HYDROLASE SUPERFAMILY PROTEIN C4A8.06C"/>
    <property type="match status" value="1"/>
</dbReference>
<dbReference type="EMBL" id="BPQQ01000047">
    <property type="protein sequence ID" value="GJE02083.1"/>
    <property type="molecule type" value="Genomic_DNA"/>
</dbReference>
<reference evidence="5" key="1">
    <citation type="journal article" date="2021" name="Front. Microbiol.">
        <title>Comprehensive Comparative Genomics and Phenotyping of Methylobacterium Species.</title>
        <authorList>
            <person name="Alessa O."/>
            <person name="Ogura Y."/>
            <person name="Fujitani Y."/>
            <person name="Takami H."/>
            <person name="Hayashi T."/>
            <person name="Sahin N."/>
            <person name="Tani A."/>
        </authorList>
    </citation>
    <scope>NUCLEOTIDE SEQUENCE</scope>
    <source>
        <strain evidence="5">DSM 17168</strain>
    </source>
</reference>
<feature type="signal peptide" evidence="3">
    <location>
        <begin position="1"/>
        <end position="20"/>
    </location>
</feature>
<evidence type="ECO:0000256" key="2">
    <source>
        <dbReference type="ARBA" id="ARBA00022801"/>
    </source>
</evidence>
<keyword evidence="2" id="KW-0378">Hydrolase</keyword>
<dbReference type="Gene3D" id="3.40.50.1820">
    <property type="entry name" value="alpha/beta hydrolase"/>
    <property type="match status" value="1"/>
</dbReference>
<evidence type="ECO:0000256" key="3">
    <source>
        <dbReference type="SAM" id="SignalP"/>
    </source>
</evidence>
<evidence type="ECO:0000256" key="1">
    <source>
        <dbReference type="ARBA" id="ARBA00010515"/>
    </source>
</evidence>
<organism evidence="5 6">
    <name type="scientific">Methylobacterium isbiliense</name>
    <dbReference type="NCBI Taxonomy" id="315478"/>
    <lineage>
        <taxon>Bacteria</taxon>
        <taxon>Pseudomonadati</taxon>
        <taxon>Pseudomonadota</taxon>
        <taxon>Alphaproteobacteria</taxon>
        <taxon>Hyphomicrobiales</taxon>
        <taxon>Methylobacteriaceae</taxon>
        <taxon>Methylobacterium</taxon>
    </lineage>
</organism>
<keyword evidence="3" id="KW-0732">Signal</keyword>
<evidence type="ECO:0000313" key="5">
    <source>
        <dbReference type="EMBL" id="GJE02083.1"/>
    </source>
</evidence>
<name>A0ABQ4SI28_9HYPH</name>
<evidence type="ECO:0000313" key="6">
    <source>
        <dbReference type="Proteomes" id="UP001055153"/>
    </source>
</evidence>
<feature type="chain" id="PRO_5046892736" evidence="3">
    <location>
        <begin position="21"/>
        <end position="396"/>
    </location>
</feature>
<dbReference type="InterPro" id="IPR029058">
    <property type="entry name" value="AB_hydrolase_fold"/>
</dbReference>
<proteinExistence type="inferred from homology"/>
<dbReference type="PANTHER" id="PTHR48081:SF30">
    <property type="entry name" value="ACETYL-HYDROLASE LIPR-RELATED"/>
    <property type="match status" value="1"/>
</dbReference>
<dbReference type="InterPro" id="IPR050300">
    <property type="entry name" value="GDXG_lipolytic_enzyme"/>
</dbReference>
<evidence type="ECO:0000259" key="4">
    <source>
        <dbReference type="Pfam" id="PF07859"/>
    </source>
</evidence>
<gene>
    <name evidence="5" type="primary">aes_3</name>
    <name evidence="5" type="ORF">GMJLKIPL_4027</name>
</gene>
<dbReference type="SUPFAM" id="SSF53474">
    <property type="entry name" value="alpha/beta-Hydrolases"/>
    <property type="match status" value="1"/>
</dbReference>
<keyword evidence="6" id="KW-1185">Reference proteome</keyword>